<dbReference type="Proteomes" id="UP000730482">
    <property type="component" value="Unassembled WGS sequence"/>
</dbReference>
<accession>A0ABS5KTI2</accession>
<dbReference type="PANTHER" id="PTHR46825">
    <property type="entry name" value="D-ALANYL-D-ALANINE-CARBOXYPEPTIDASE/ENDOPEPTIDASE AMPH"/>
    <property type="match status" value="1"/>
</dbReference>
<evidence type="ECO:0000259" key="1">
    <source>
        <dbReference type="Pfam" id="PF00144"/>
    </source>
</evidence>
<reference evidence="2 3" key="1">
    <citation type="submission" date="2020-02" db="EMBL/GenBank/DDBJ databases">
        <title>Acidophilic actinobacteria isolated from forest soil.</title>
        <authorList>
            <person name="Golinska P."/>
        </authorList>
    </citation>
    <scope>NUCLEOTIDE SEQUENCE [LARGE SCALE GENOMIC DNA]</scope>
    <source>
        <strain evidence="2 3">NL8</strain>
    </source>
</reference>
<dbReference type="Pfam" id="PF00144">
    <property type="entry name" value="Beta-lactamase"/>
    <property type="match status" value="1"/>
</dbReference>
<feature type="domain" description="Beta-lactamase-related" evidence="1">
    <location>
        <begin position="18"/>
        <end position="346"/>
    </location>
</feature>
<protein>
    <submittedName>
        <fullName evidence="2">Beta-lactamase family protein</fullName>
    </submittedName>
</protein>
<proteinExistence type="predicted"/>
<dbReference type="SUPFAM" id="SSF56601">
    <property type="entry name" value="beta-lactamase/transpeptidase-like"/>
    <property type="match status" value="1"/>
</dbReference>
<name>A0ABS5KTI2_9ACTN</name>
<evidence type="ECO:0000313" key="3">
    <source>
        <dbReference type="Proteomes" id="UP000730482"/>
    </source>
</evidence>
<keyword evidence="3" id="KW-1185">Reference proteome</keyword>
<sequence>MTAQQGEQNKQEIAQELAAFVAEAAKAYDVPGVSVGVLFEGTELCTAHGVATAANPVPIDQHTLFHIASATKSFTATALMRLAAEGKVDFAATVRTYVPELKLADEAHAARLTVRNLLDHTGGLEWNLIDTGSSADTAHGDGTLAAFVAKLEALPLIGEPGSRASYSQAGYNLLGRVIEKVTGQPYERAVAELVLAPLGLADTVFDLDDVMTRKFAVGHNRDAQGALHTATPWKSYPAGTHGNNPGGGAASCTRDLLRWARFHLGQDTAADNEVLSVQDRRSMQEPKSEVRGSTLGDAFGFGWFLKEIGGVRAFGHGGSGNGQFAEVLMVPEHGFAVVVLSNCAPEGYQLNQDIVKWALEHFVGVAEQDPEPVAYDPRRNGDVVGRYEIDAMNLDVLDDGERLALAVGIKPEIRAASETDMPQDYPAAAMGFLGQDGDDYIITEGGLKGQRGFFTRDESGAVVGIDIAGRLFGRAN</sequence>
<dbReference type="Gene3D" id="3.40.710.10">
    <property type="entry name" value="DD-peptidase/beta-lactamase superfamily"/>
    <property type="match status" value="1"/>
</dbReference>
<organism evidence="2 3">
    <name type="scientific">Catenulispora pinistramenti</name>
    <dbReference type="NCBI Taxonomy" id="2705254"/>
    <lineage>
        <taxon>Bacteria</taxon>
        <taxon>Bacillati</taxon>
        <taxon>Actinomycetota</taxon>
        <taxon>Actinomycetes</taxon>
        <taxon>Catenulisporales</taxon>
        <taxon>Catenulisporaceae</taxon>
        <taxon>Catenulispora</taxon>
    </lineage>
</organism>
<dbReference type="InterPro" id="IPR050491">
    <property type="entry name" value="AmpC-like"/>
</dbReference>
<dbReference type="EMBL" id="JAAFYZ010000069">
    <property type="protein sequence ID" value="MBS2549348.1"/>
    <property type="molecule type" value="Genomic_DNA"/>
</dbReference>
<dbReference type="RefSeq" id="WP_212010906.1">
    <property type="nucleotide sequence ID" value="NZ_JAAFYZ010000069.1"/>
</dbReference>
<comment type="caution">
    <text evidence="2">The sequence shown here is derived from an EMBL/GenBank/DDBJ whole genome shotgun (WGS) entry which is preliminary data.</text>
</comment>
<gene>
    <name evidence="2" type="ORF">KGQ19_21005</name>
</gene>
<dbReference type="InterPro" id="IPR001466">
    <property type="entry name" value="Beta-lactam-related"/>
</dbReference>
<evidence type="ECO:0000313" key="2">
    <source>
        <dbReference type="EMBL" id="MBS2549348.1"/>
    </source>
</evidence>
<dbReference type="PANTHER" id="PTHR46825:SF9">
    <property type="entry name" value="BETA-LACTAMASE-RELATED DOMAIN-CONTAINING PROTEIN"/>
    <property type="match status" value="1"/>
</dbReference>
<dbReference type="InterPro" id="IPR012338">
    <property type="entry name" value="Beta-lactam/transpept-like"/>
</dbReference>